<dbReference type="GO" id="GO:0004672">
    <property type="term" value="F:protein kinase activity"/>
    <property type="evidence" value="ECO:0007669"/>
    <property type="project" value="InterPro"/>
</dbReference>
<feature type="repeat" description="ANK" evidence="3">
    <location>
        <begin position="1179"/>
        <end position="1211"/>
    </location>
</feature>
<keyword evidence="2 3" id="KW-0040">ANK repeat</keyword>
<dbReference type="InterPro" id="IPR000719">
    <property type="entry name" value="Prot_kinase_dom"/>
</dbReference>
<feature type="region of interest" description="Disordered" evidence="4">
    <location>
        <begin position="1"/>
        <end position="32"/>
    </location>
</feature>
<evidence type="ECO:0000256" key="3">
    <source>
        <dbReference type="PROSITE-ProRule" id="PRU00023"/>
    </source>
</evidence>
<dbReference type="PANTHER" id="PTHR24198:SF165">
    <property type="entry name" value="ANKYRIN REPEAT-CONTAINING PROTEIN-RELATED"/>
    <property type="match status" value="1"/>
</dbReference>
<dbReference type="Pfam" id="PF12796">
    <property type="entry name" value="Ank_2"/>
    <property type="match status" value="2"/>
</dbReference>
<dbReference type="PROSITE" id="PS50088">
    <property type="entry name" value="ANK_REPEAT"/>
    <property type="match status" value="6"/>
</dbReference>
<dbReference type="InterPro" id="IPR002110">
    <property type="entry name" value="Ankyrin_rpt"/>
</dbReference>
<sequence>MDSLSGRSLTSSRGGPSSPTSSTPCDPSTSDDETFIPNALDFAYRAFLAENTVRLSIPPVYSNAQAVDSASFAGRGASFAVYRRRIPPQKRLTSLTDLGGWSVEVEDKRNLPDTVAYKVPVIEFTDKGEATHTSRHAINAAIMELSLSAHQPILQHPNLVDFLGLAWGTNPFNHMQMLPVIIVEFAECGSLSQLQQREYLSIETRRKLCLDVCHGLHMLHSCGVVHGDIKAENVLVFPDETHKYKAKLSDFGYSLVLDVQYGGLLLGGTRPWKAPETKTAVQVSEAKYTDIYSLALLIWSTFAHGRNIFRLLSDPSKHGEEFYAEAERMKETGKLAEQTDLSTWYWKVIMCSPYSGSLPSSEQLLHYQQQFQRINGQTEDTAGTIDSMERFLCTIPVIYAPVFEPMKQLFISSVQRFGLYSAMQRAVIIGLSNEPTRRDLDQIMASLGHDGLFTQESADPDQVLKSNLMWHHWTKMDPSIQRYLTTTYIQRGEERMKEDMLNPPEAFLLTSLYINGYGIDKDTSSASRWLFHAWRVDHPLSAAYGYRIARAIGIEFDNTERVVLSLRSMALRGSRTALEDLAIISNDDYQETRRIIRNGLSGTGANHFSEEEMLHGFRYGMWIKTFGNIPILLENFSRLQNIADYTINKRGDRILHMAASCGQTEAIEALINRFPSLTVDQINDQGETPLLCACRAGQTRTVLWLTSHGATASIEARNGESPLHWLISFDDEEVERVGPALIQTGADTTAKTSTIITYQADFPASVVPDRLPEGYAVGWATHCDRPKIVKFLLSNMADPRICNVKWYHANSALRIGASQLRSECLELMMHAIEQYYVERGVGKSYGFLVSELLEQAVHGSSLFDMILYHGPNYQQAMESTFNCLLSRASRVAYGAYGGFKQTLLYFAVSLARDELVEYLLKHGADAIKSGIDDDEEVVESQDVGAFKTADINRPSGIDMQTPLLEAVRWNRPTMVNLLLDHGAQATETSKNPFSGQDSTWTALHILAYAGQDDTRLVPQLLEHGAAIDGLPDHFRTTESPLLIAVQNDSFHLADSLISNGADVNFTTLSCGHLTLSNPTTILGHVVATNARNSIARLRYLLDNASIRGGLHFIVEPARQWTALHRAAAAYIDVEFRGTDVTEAAELNWPDVDWGANREILNELLGHFNDPEQLNTVDQSGQTPMHLAVLAGNEAAVRLLLDHGARGDVPSLGGQGATAADIAFEVQMGMLSMIGDTGRPGREEVAARKQCSDYLNPTTQSSAHAQPALV</sequence>
<dbReference type="PROSITE" id="PS50011">
    <property type="entry name" value="PROTEIN_KINASE_DOM"/>
    <property type="match status" value="1"/>
</dbReference>
<dbReference type="STRING" id="56646.A0A2L2SSN5"/>
<evidence type="ECO:0000313" key="7">
    <source>
        <dbReference type="Proteomes" id="UP000245910"/>
    </source>
</evidence>
<dbReference type="PROSITE" id="PS00108">
    <property type="entry name" value="PROTEIN_KINASE_ST"/>
    <property type="match status" value="1"/>
</dbReference>
<evidence type="ECO:0000256" key="2">
    <source>
        <dbReference type="ARBA" id="ARBA00023043"/>
    </source>
</evidence>
<dbReference type="SMART" id="SM00220">
    <property type="entry name" value="S_TKc"/>
    <property type="match status" value="1"/>
</dbReference>
<evidence type="ECO:0000259" key="5">
    <source>
        <dbReference type="PROSITE" id="PS50011"/>
    </source>
</evidence>
<feature type="repeat" description="ANK" evidence="3">
    <location>
        <begin position="958"/>
        <end position="990"/>
    </location>
</feature>
<dbReference type="InterPro" id="IPR011009">
    <property type="entry name" value="Kinase-like_dom_sf"/>
</dbReference>
<evidence type="ECO:0000256" key="4">
    <source>
        <dbReference type="SAM" id="MobiDB-lite"/>
    </source>
</evidence>
<evidence type="ECO:0000256" key="1">
    <source>
        <dbReference type="ARBA" id="ARBA00022737"/>
    </source>
</evidence>
<feature type="domain" description="Protein kinase" evidence="5">
    <location>
        <begin position="67"/>
        <end position="392"/>
    </location>
</feature>
<dbReference type="AlphaFoldDB" id="A0A2L2SSN5"/>
<feature type="repeat" description="ANK" evidence="3">
    <location>
        <begin position="998"/>
        <end position="1032"/>
    </location>
</feature>
<dbReference type="InterPro" id="IPR008271">
    <property type="entry name" value="Ser/Thr_kinase_AS"/>
</dbReference>
<keyword evidence="7" id="KW-1185">Reference proteome</keyword>
<dbReference type="PANTHER" id="PTHR24198">
    <property type="entry name" value="ANKYRIN REPEAT AND PROTEIN KINASE DOMAIN-CONTAINING PROTEIN"/>
    <property type="match status" value="1"/>
</dbReference>
<feature type="repeat" description="ANK" evidence="3">
    <location>
        <begin position="685"/>
        <end position="717"/>
    </location>
</feature>
<organism evidence="6 7">
    <name type="scientific">Fusarium venenatum</name>
    <dbReference type="NCBI Taxonomy" id="56646"/>
    <lineage>
        <taxon>Eukaryota</taxon>
        <taxon>Fungi</taxon>
        <taxon>Dikarya</taxon>
        <taxon>Ascomycota</taxon>
        <taxon>Pezizomycotina</taxon>
        <taxon>Sordariomycetes</taxon>
        <taxon>Hypocreomycetidae</taxon>
        <taxon>Hypocreales</taxon>
        <taxon>Nectriaceae</taxon>
        <taxon>Fusarium</taxon>
    </lineage>
</organism>
<dbReference type="SMART" id="SM00248">
    <property type="entry name" value="ANK"/>
    <property type="match status" value="10"/>
</dbReference>
<feature type="compositionally biased region" description="Low complexity" evidence="4">
    <location>
        <begin position="1"/>
        <end position="28"/>
    </location>
</feature>
<feature type="repeat" description="ANK" evidence="3">
    <location>
        <begin position="1036"/>
        <end position="1068"/>
    </location>
</feature>
<dbReference type="Proteomes" id="UP000245910">
    <property type="component" value="Chromosome II"/>
</dbReference>
<proteinExistence type="predicted"/>
<dbReference type="SUPFAM" id="SSF48403">
    <property type="entry name" value="Ankyrin repeat"/>
    <property type="match status" value="1"/>
</dbReference>
<dbReference type="CDD" id="cd00180">
    <property type="entry name" value="PKc"/>
    <property type="match status" value="1"/>
</dbReference>
<dbReference type="GO" id="GO:0005524">
    <property type="term" value="F:ATP binding"/>
    <property type="evidence" value="ECO:0007669"/>
    <property type="project" value="InterPro"/>
</dbReference>
<dbReference type="SUPFAM" id="SSF56112">
    <property type="entry name" value="Protein kinase-like (PK-like)"/>
    <property type="match status" value="1"/>
</dbReference>
<dbReference type="Gene3D" id="1.25.40.20">
    <property type="entry name" value="Ankyrin repeat-containing domain"/>
    <property type="match status" value="4"/>
</dbReference>
<evidence type="ECO:0000313" key="6">
    <source>
        <dbReference type="EMBL" id="CEI60182.1"/>
    </source>
</evidence>
<dbReference type="Pfam" id="PF00069">
    <property type="entry name" value="Pkinase"/>
    <property type="match status" value="1"/>
</dbReference>
<dbReference type="EMBL" id="LN649230">
    <property type="protein sequence ID" value="CEI60182.1"/>
    <property type="molecule type" value="Genomic_DNA"/>
</dbReference>
<reference evidence="7" key="1">
    <citation type="submission" date="2014-10" db="EMBL/GenBank/DDBJ databases">
        <authorList>
            <person name="King R."/>
        </authorList>
    </citation>
    <scope>NUCLEOTIDE SEQUENCE [LARGE SCALE GENOMIC DNA]</scope>
    <source>
        <strain evidence="7">A3/5</strain>
    </source>
</reference>
<dbReference type="InterPro" id="IPR036770">
    <property type="entry name" value="Ankyrin_rpt-contain_sf"/>
</dbReference>
<keyword evidence="1" id="KW-0677">Repeat</keyword>
<accession>A0A2L2SSN5</accession>
<name>A0A2L2SSN5_9HYPO</name>
<protein>
    <recommendedName>
        <fullName evidence="5">Protein kinase domain-containing protein</fullName>
    </recommendedName>
</protein>
<feature type="repeat" description="ANK" evidence="3">
    <location>
        <begin position="718"/>
        <end position="753"/>
    </location>
</feature>
<dbReference type="PROSITE" id="PS50297">
    <property type="entry name" value="ANK_REP_REGION"/>
    <property type="match status" value="2"/>
</dbReference>
<dbReference type="Gene3D" id="1.10.510.10">
    <property type="entry name" value="Transferase(Phosphotransferase) domain 1"/>
    <property type="match status" value="1"/>
</dbReference>